<dbReference type="EMBL" id="JAWHQM010000008">
    <property type="protein sequence ID" value="KAK5628160.1"/>
    <property type="molecule type" value="Genomic_DNA"/>
</dbReference>
<gene>
    <name evidence="1" type="ORF">RRF57_003875</name>
</gene>
<protein>
    <submittedName>
        <fullName evidence="1">Uncharacterized protein</fullName>
    </submittedName>
</protein>
<comment type="caution">
    <text evidence="1">The sequence shown here is derived from an EMBL/GenBank/DDBJ whole genome shotgun (WGS) entry which is preliminary data.</text>
</comment>
<dbReference type="Proteomes" id="UP001305414">
    <property type="component" value="Unassembled WGS sequence"/>
</dbReference>
<keyword evidence="2" id="KW-1185">Reference proteome</keyword>
<organism evidence="1 2">
    <name type="scientific">Xylaria bambusicola</name>
    <dbReference type="NCBI Taxonomy" id="326684"/>
    <lineage>
        <taxon>Eukaryota</taxon>
        <taxon>Fungi</taxon>
        <taxon>Dikarya</taxon>
        <taxon>Ascomycota</taxon>
        <taxon>Pezizomycotina</taxon>
        <taxon>Sordariomycetes</taxon>
        <taxon>Xylariomycetidae</taxon>
        <taxon>Xylariales</taxon>
        <taxon>Xylariaceae</taxon>
        <taxon>Xylaria</taxon>
    </lineage>
</organism>
<name>A0AAN7YWN2_9PEZI</name>
<dbReference type="AlphaFoldDB" id="A0AAN7YWN2"/>
<sequence>MSRQEGRIPKVIFLDAANCPELTNLGSSTQYLDANMGPYLDGGVLVVSELRRGGIWIPLDVLGNQLDVDLSTSLPNWAAGGRHSDTYVG</sequence>
<evidence type="ECO:0000313" key="1">
    <source>
        <dbReference type="EMBL" id="KAK5628160.1"/>
    </source>
</evidence>
<proteinExistence type="predicted"/>
<reference evidence="1 2" key="1">
    <citation type="submission" date="2023-10" db="EMBL/GenBank/DDBJ databases">
        <title>Draft genome sequence of Xylaria bambusicola isolate GMP-LS, the root and basal stem rot pathogen of sugarcane in Indonesia.</title>
        <authorList>
            <person name="Selvaraj P."/>
            <person name="Muralishankar V."/>
            <person name="Muruganantham S."/>
            <person name="Sp S."/>
            <person name="Haryani S."/>
            <person name="Lau K.J.X."/>
            <person name="Naqvi N.I."/>
        </authorList>
    </citation>
    <scope>NUCLEOTIDE SEQUENCE [LARGE SCALE GENOMIC DNA]</scope>
    <source>
        <strain evidence="1">GMP-LS</strain>
    </source>
</reference>
<evidence type="ECO:0000313" key="2">
    <source>
        <dbReference type="Proteomes" id="UP001305414"/>
    </source>
</evidence>
<accession>A0AAN7YWN2</accession>